<proteinExistence type="predicted"/>
<dbReference type="Gene3D" id="1.10.287.130">
    <property type="match status" value="1"/>
</dbReference>
<dbReference type="Pfam" id="PF00672">
    <property type="entry name" value="HAMP"/>
    <property type="match status" value="1"/>
</dbReference>
<dbReference type="AlphaFoldDB" id="A0A2S2DI59"/>
<sequence length="491" mass="53046">MAGQAGAYRAWHGVCHGAARVRRQRLSIALRLALLFSAIAVIILVVIGAYLYRTLATQMLLRDDTDLLNKAAVLRHLLSGEPSAATLRAAPGRVLSTVYGEGVSLRIEDARGRPLAYSGHSPHARGTPPAVPLGQAPRVMDIRELTTATGRARSLTLMAATADGAPLRVSIARERSERLLVLRRYAGDLVGALVAGAAIMTLFAFAIVRHGLRPLQQVTAQTDEISAHRLNQRLPVDTVPVELQGLSIAFNAMLDRIEEGMQRLAVFGADLAHDMRTPVNTLMVETQVALSRSRSAEEYQALMASNLEEYERLARMIENTLFLARAENAQLKLEQRSLDTRAELSRIRDYFEGLADESGVALTLDARGATTAVRAEPILFQRAVGNLLSNAIAHTARGGAVSILATSQDTCTVISVSNTGAGIPADQIDRIFDRYYRGDQARSVEGASAGLGLAIVRAIMLLHDGKAVVDCTQAGWTTFTLHFPNTPVQHT</sequence>
<dbReference type="NCBIfam" id="TIGR01386">
    <property type="entry name" value="cztS_silS_copS"/>
    <property type="match status" value="1"/>
</dbReference>
<evidence type="ECO:0000259" key="16">
    <source>
        <dbReference type="PROSITE" id="PS50885"/>
    </source>
</evidence>
<dbReference type="InterPro" id="IPR003594">
    <property type="entry name" value="HATPase_dom"/>
</dbReference>
<evidence type="ECO:0000313" key="18">
    <source>
        <dbReference type="Proteomes" id="UP000245820"/>
    </source>
</evidence>
<keyword evidence="18" id="KW-1185">Reference proteome</keyword>
<dbReference type="SMART" id="SM00388">
    <property type="entry name" value="HisKA"/>
    <property type="match status" value="1"/>
</dbReference>
<evidence type="ECO:0000256" key="7">
    <source>
        <dbReference type="ARBA" id="ARBA00022692"/>
    </source>
</evidence>
<dbReference type="PRINTS" id="PR00344">
    <property type="entry name" value="BCTRLSENSOR"/>
</dbReference>
<feature type="transmembrane region" description="Helical" evidence="14">
    <location>
        <begin position="28"/>
        <end position="52"/>
    </location>
</feature>
<keyword evidence="6 14" id="KW-0808">Transferase</keyword>
<keyword evidence="5" id="KW-0597">Phosphoprotein</keyword>
<dbReference type="SUPFAM" id="SSF47384">
    <property type="entry name" value="Homodimeric domain of signal transducing histidine kinase"/>
    <property type="match status" value="1"/>
</dbReference>
<dbReference type="GO" id="GO:0005886">
    <property type="term" value="C:plasma membrane"/>
    <property type="evidence" value="ECO:0007669"/>
    <property type="project" value="UniProtKB-SubCell"/>
</dbReference>
<evidence type="ECO:0000256" key="8">
    <source>
        <dbReference type="ARBA" id="ARBA00022741"/>
    </source>
</evidence>
<dbReference type="InterPro" id="IPR006290">
    <property type="entry name" value="CztS_silS_copS"/>
</dbReference>
<keyword evidence="12 14" id="KW-0902">Two-component regulatory system</keyword>
<evidence type="ECO:0000313" key="17">
    <source>
        <dbReference type="EMBL" id="AWL04769.1"/>
    </source>
</evidence>
<dbReference type="PANTHER" id="PTHR45436:SF3">
    <property type="entry name" value="SENSOR HISTIDINE KINASE HPRS"/>
    <property type="match status" value="1"/>
</dbReference>
<gene>
    <name evidence="17" type="ORF">DIR46_10160</name>
</gene>
<dbReference type="CDD" id="cd06225">
    <property type="entry name" value="HAMP"/>
    <property type="match status" value="1"/>
</dbReference>
<dbReference type="Proteomes" id="UP000245820">
    <property type="component" value="Chromosome"/>
</dbReference>
<evidence type="ECO:0000256" key="1">
    <source>
        <dbReference type="ARBA" id="ARBA00000085"/>
    </source>
</evidence>
<evidence type="ECO:0000256" key="11">
    <source>
        <dbReference type="ARBA" id="ARBA00022989"/>
    </source>
</evidence>
<dbReference type="GO" id="GO:0000155">
    <property type="term" value="F:phosphorelay sensor kinase activity"/>
    <property type="evidence" value="ECO:0007669"/>
    <property type="project" value="InterPro"/>
</dbReference>
<keyword evidence="4 14" id="KW-0997">Cell inner membrane</keyword>
<keyword evidence="11 14" id="KW-1133">Transmembrane helix</keyword>
<comment type="subcellular location">
    <subcellularLocation>
        <location evidence="2 14">Cell inner membrane</location>
    </subcellularLocation>
</comment>
<evidence type="ECO:0000256" key="10">
    <source>
        <dbReference type="ARBA" id="ARBA00022840"/>
    </source>
</evidence>
<organism evidence="17 18">
    <name type="scientific">Massilia oculi</name>
    <dbReference type="NCBI Taxonomy" id="945844"/>
    <lineage>
        <taxon>Bacteria</taxon>
        <taxon>Pseudomonadati</taxon>
        <taxon>Pseudomonadota</taxon>
        <taxon>Betaproteobacteria</taxon>
        <taxon>Burkholderiales</taxon>
        <taxon>Oxalobacteraceae</taxon>
        <taxon>Telluria group</taxon>
        <taxon>Massilia</taxon>
    </lineage>
</organism>
<dbReference type="PROSITE" id="PS50109">
    <property type="entry name" value="HIS_KIN"/>
    <property type="match status" value="1"/>
</dbReference>
<keyword evidence="10 14" id="KW-0067">ATP-binding</keyword>
<dbReference type="CDD" id="cd00082">
    <property type="entry name" value="HisKA"/>
    <property type="match status" value="1"/>
</dbReference>
<dbReference type="SUPFAM" id="SSF55874">
    <property type="entry name" value="ATPase domain of HSP90 chaperone/DNA topoisomerase II/histidine kinase"/>
    <property type="match status" value="1"/>
</dbReference>
<dbReference type="InterPro" id="IPR003660">
    <property type="entry name" value="HAMP_dom"/>
</dbReference>
<feature type="transmembrane region" description="Helical" evidence="14">
    <location>
        <begin position="185"/>
        <end position="208"/>
    </location>
</feature>
<accession>A0A2S2DI59</accession>
<evidence type="ECO:0000259" key="15">
    <source>
        <dbReference type="PROSITE" id="PS50109"/>
    </source>
</evidence>
<dbReference type="PANTHER" id="PTHR45436">
    <property type="entry name" value="SENSOR HISTIDINE KINASE YKOH"/>
    <property type="match status" value="1"/>
</dbReference>
<dbReference type="SMART" id="SM00304">
    <property type="entry name" value="HAMP"/>
    <property type="match status" value="1"/>
</dbReference>
<comment type="catalytic activity">
    <reaction evidence="1 14">
        <text>ATP + protein L-histidine = ADP + protein N-phospho-L-histidine.</text>
        <dbReference type="EC" id="2.7.13.3"/>
    </reaction>
</comment>
<keyword evidence="7 14" id="KW-0812">Transmembrane</keyword>
<keyword evidence="8 14" id="KW-0547">Nucleotide-binding</keyword>
<dbReference type="InterPro" id="IPR050428">
    <property type="entry name" value="TCS_sensor_his_kinase"/>
</dbReference>
<dbReference type="EC" id="2.7.13.3" evidence="14"/>
<dbReference type="GO" id="GO:0005524">
    <property type="term" value="F:ATP binding"/>
    <property type="evidence" value="ECO:0007669"/>
    <property type="project" value="UniProtKB-KW"/>
</dbReference>
<evidence type="ECO:0000256" key="5">
    <source>
        <dbReference type="ARBA" id="ARBA00022553"/>
    </source>
</evidence>
<dbReference type="KEGG" id="mtim:DIR46_10160"/>
<evidence type="ECO:0000256" key="6">
    <source>
        <dbReference type="ARBA" id="ARBA00022679"/>
    </source>
</evidence>
<reference evidence="17 18" key="1">
    <citation type="submission" date="2018-05" db="EMBL/GenBank/DDBJ databases">
        <title>Complete genome sequence of Massilia oculi sp. nov. CCUG 43427T (=DSM 26321T), the type strain of M. oculi, and comparison with genome sequences of other Massilia strains.</title>
        <authorList>
            <person name="Zhu B."/>
        </authorList>
    </citation>
    <scope>NUCLEOTIDE SEQUENCE [LARGE SCALE GENOMIC DNA]</scope>
    <source>
        <strain evidence="17 18">CCUG 43427</strain>
    </source>
</reference>
<dbReference type="CDD" id="cd00075">
    <property type="entry name" value="HATPase"/>
    <property type="match status" value="1"/>
</dbReference>
<dbReference type="InterPro" id="IPR003661">
    <property type="entry name" value="HisK_dim/P_dom"/>
</dbReference>
<dbReference type="Gene3D" id="6.10.340.10">
    <property type="match status" value="1"/>
</dbReference>
<evidence type="ECO:0000256" key="4">
    <source>
        <dbReference type="ARBA" id="ARBA00022519"/>
    </source>
</evidence>
<dbReference type="InterPro" id="IPR036890">
    <property type="entry name" value="HATPase_C_sf"/>
</dbReference>
<evidence type="ECO:0000256" key="12">
    <source>
        <dbReference type="ARBA" id="ARBA00023012"/>
    </source>
</evidence>
<evidence type="ECO:0000256" key="3">
    <source>
        <dbReference type="ARBA" id="ARBA00022475"/>
    </source>
</evidence>
<evidence type="ECO:0000256" key="14">
    <source>
        <dbReference type="RuleBase" id="RU364088"/>
    </source>
</evidence>
<feature type="domain" description="Histidine kinase" evidence="15">
    <location>
        <begin position="270"/>
        <end position="487"/>
    </location>
</feature>
<dbReference type="SMART" id="SM00387">
    <property type="entry name" value="HATPase_c"/>
    <property type="match status" value="1"/>
</dbReference>
<dbReference type="EMBL" id="CP029343">
    <property type="protein sequence ID" value="AWL04769.1"/>
    <property type="molecule type" value="Genomic_DNA"/>
</dbReference>
<keyword evidence="9 14" id="KW-0418">Kinase</keyword>
<dbReference type="InterPro" id="IPR036097">
    <property type="entry name" value="HisK_dim/P_sf"/>
</dbReference>
<protein>
    <recommendedName>
        <fullName evidence="14">Sensor protein</fullName>
        <ecNumber evidence="14">2.7.13.3</ecNumber>
    </recommendedName>
</protein>
<dbReference type="Pfam" id="PF00512">
    <property type="entry name" value="HisKA"/>
    <property type="match status" value="1"/>
</dbReference>
<feature type="domain" description="HAMP" evidence="16">
    <location>
        <begin position="209"/>
        <end position="262"/>
    </location>
</feature>
<keyword evidence="3 14" id="KW-1003">Cell membrane</keyword>
<evidence type="ECO:0000256" key="2">
    <source>
        <dbReference type="ARBA" id="ARBA00004533"/>
    </source>
</evidence>
<evidence type="ECO:0000256" key="13">
    <source>
        <dbReference type="ARBA" id="ARBA00023136"/>
    </source>
</evidence>
<keyword evidence="13 14" id="KW-0472">Membrane</keyword>
<evidence type="ECO:0000256" key="9">
    <source>
        <dbReference type="ARBA" id="ARBA00022777"/>
    </source>
</evidence>
<comment type="function">
    <text evidence="14">Member of a two-component regulatory system.</text>
</comment>
<dbReference type="Gene3D" id="3.30.565.10">
    <property type="entry name" value="Histidine kinase-like ATPase, C-terminal domain"/>
    <property type="match status" value="1"/>
</dbReference>
<dbReference type="InterPro" id="IPR005467">
    <property type="entry name" value="His_kinase_dom"/>
</dbReference>
<dbReference type="OrthoDB" id="9786919at2"/>
<dbReference type="PROSITE" id="PS50885">
    <property type="entry name" value="HAMP"/>
    <property type="match status" value="1"/>
</dbReference>
<dbReference type="InterPro" id="IPR004358">
    <property type="entry name" value="Sig_transdc_His_kin-like_C"/>
</dbReference>
<dbReference type="Pfam" id="PF02518">
    <property type="entry name" value="HATPase_c"/>
    <property type="match status" value="1"/>
</dbReference>
<name>A0A2S2DI59_9BURK</name>